<dbReference type="AlphaFoldDB" id="A0A0H5R4G8"/>
<dbReference type="HAMAP" id="MF_00235">
    <property type="entry name" value="Adenylate_kinase_Adk"/>
    <property type="match status" value="1"/>
</dbReference>
<organism evidence="7">
    <name type="scientific">Spongospora subterranea</name>
    <dbReference type="NCBI Taxonomy" id="70186"/>
    <lineage>
        <taxon>Eukaryota</taxon>
        <taxon>Sar</taxon>
        <taxon>Rhizaria</taxon>
        <taxon>Endomyxa</taxon>
        <taxon>Phytomyxea</taxon>
        <taxon>Plasmodiophorida</taxon>
        <taxon>Plasmodiophoridae</taxon>
        <taxon>Spongospora</taxon>
    </lineage>
</organism>
<dbReference type="GO" id="GO:0004017">
    <property type="term" value="F:AMP kinase activity"/>
    <property type="evidence" value="ECO:0007669"/>
    <property type="project" value="InterPro"/>
</dbReference>
<accession>A0A0H5R4G8</accession>
<protein>
    <recommendedName>
        <fullName evidence="6">Adenylate kinase active site lid domain-containing protein</fullName>
    </recommendedName>
</protein>
<evidence type="ECO:0000256" key="3">
    <source>
        <dbReference type="ARBA" id="ARBA00022741"/>
    </source>
</evidence>
<proteinExistence type="inferred from homology"/>
<evidence type="ECO:0000313" key="7">
    <source>
        <dbReference type="EMBL" id="CRZ09033.1"/>
    </source>
</evidence>
<dbReference type="SUPFAM" id="SSF52540">
    <property type="entry name" value="P-loop containing nucleoside triphosphate hydrolases"/>
    <property type="match status" value="1"/>
</dbReference>
<dbReference type="SUPFAM" id="SSF57774">
    <property type="entry name" value="Microbial and mitochondrial ADK, insert 'zinc finger' domain"/>
    <property type="match status" value="1"/>
</dbReference>
<dbReference type="InterPro" id="IPR027417">
    <property type="entry name" value="P-loop_NTPase"/>
</dbReference>
<dbReference type="InterPro" id="IPR036193">
    <property type="entry name" value="ADK_active_lid_dom_sf"/>
</dbReference>
<dbReference type="InterPro" id="IPR007862">
    <property type="entry name" value="Adenylate_kinase_lid-dom"/>
</dbReference>
<dbReference type="Pfam" id="PF00406">
    <property type="entry name" value="ADK"/>
    <property type="match status" value="1"/>
</dbReference>
<evidence type="ECO:0000256" key="5">
    <source>
        <dbReference type="RuleBase" id="RU003330"/>
    </source>
</evidence>
<dbReference type="Gene3D" id="3.40.50.300">
    <property type="entry name" value="P-loop containing nucleotide triphosphate hydrolases"/>
    <property type="match status" value="1"/>
</dbReference>
<dbReference type="InterPro" id="IPR006259">
    <property type="entry name" value="Adenyl_kin_sub"/>
</dbReference>
<evidence type="ECO:0000259" key="6">
    <source>
        <dbReference type="Pfam" id="PF05191"/>
    </source>
</evidence>
<dbReference type="NCBIfam" id="TIGR01351">
    <property type="entry name" value="adk"/>
    <property type="match status" value="1"/>
</dbReference>
<evidence type="ECO:0000256" key="1">
    <source>
        <dbReference type="ARBA" id="ARBA00007220"/>
    </source>
</evidence>
<dbReference type="PRINTS" id="PR00094">
    <property type="entry name" value="ADENYLTKNASE"/>
</dbReference>
<dbReference type="EMBL" id="HACM01008591">
    <property type="protein sequence ID" value="CRZ09033.1"/>
    <property type="molecule type" value="Transcribed_RNA"/>
</dbReference>
<name>A0A0H5R4G8_9EUKA</name>
<comment type="similarity">
    <text evidence="1 5">Belongs to the adenylate kinase family.</text>
</comment>
<reference evidence="7" key="1">
    <citation type="submission" date="2015-04" db="EMBL/GenBank/DDBJ databases">
        <title>The genome sequence of the plant pathogenic Rhizarian Plasmodiophora brassicae reveals insights in its biotrophic life cycle and the origin of chitin synthesis.</title>
        <authorList>
            <person name="Schwelm A."/>
            <person name="Fogelqvist J."/>
            <person name="Knaust A."/>
            <person name="Julke S."/>
            <person name="Lilja T."/>
            <person name="Dhandapani V."/>
            <person name="Bonilla-Rosso G."/>
            <person name="Karlsson M."/>
            <person name="Shevchenko A."/>
            <person name="Choi S.R."/>
            <person name="Kim H.G."/>
            <person name="Park J.Y."/>
            <person name="Lim Y.P."/>
            <person name="Ludwig-Muller J."/>
            <person name="Dixelius C."/>
        </authorList>
    </citation>
    <scope>NUCLEOTIDE SEQUENCE</scope>
    <source>
        <tissue evidence="7">Potato root galls</tissue>
    </source>
</reference>
<dbReference type="InterPro" id="IPR000850">
    <property type="entry name" value="Adenylat/UMP-CMP_kin"/>
</dbReference>
<dbReference type="InterPro" id="IPR033690">
    <property type="entry name" value="Adenylat_kinase_CS"/>
</dbReference>
<keyword evidence="3" id="KW-0547">Nucleotide-binding</keyword>
<feature type="domain" description="Adenylate kinase active site lid" evidence="6">
    <location>
        <begin position="125"/>
        <end position="170"/>
    </location>
</feature>
<evidence type="ECO:0000256" key="4">
    <source>
        <dbReference type="ARBA" id="ARBA00022777"/>
    </source>
</evidence>
<evidence type="ECO:0000256" key="2">
    <source>
        <dbReference type="ARBA" id="ARBA00022679"/>
    </source>
</evidence>
<keyword evidence="4 5" id="KW-0418">Kinase</keyword>
<keyword evidence="2 5" id="KW-0808">Transferase</keyword>
<dbReference type="PROSITE" id="PS00113">
    <property type="entry name" value="ADENYLATE_KINASE"/>
    <property type="match status" value="1"/>
</dbReference>
<dbReference type="CDD" id="cd01428">
    <property type="entry name" value="ADK"/>
    <property type="match status" value="1"/>
</dbReference>
<dbReference type="Pfam" id="PF05191">
    <property type="entry name" value="ADK_lid"/>
    <property type="match status" value="1"/>
</dbReference>
<dbReference type="GO" id="GO:0005524">
    <property type="term" value="F:ATP binding"/>
    <property type="evidence" value="ECO:0007669"/>
    <property type="project" value="InterPro"/>
</dbReference>
<sequence>MSRIRPSCVVLLGAPGVGKGTYASMLSRWLGYEHISTGDAIRQKIRDKEPQFELYKQYVDNGELLPDSVVIPLLSSMICNKKAVLLDGFPRQLSQVAEVDRLTDVKSVLLLKLRREILIEKVIKRRICPQCSRSYNLADIKYGTMRMPPLSPNVPGVCDDCGSALVQRQDDTVEVVNKRLREFDRISQPVIDFFEERGLLTSFEIMGGKEDTWPALQDLFRKAGFTPEVPGQHFKL</sequence>
<dbReference type="PANTHER" id="PTHR23359">
    <property type="entry name" value="NUCLEOTIDE KINASE"/>
    <property type="match status" value="1"/>
</dbReference>